<dbReference type="Proteomes" id="UP000325307">
    <property type="component" value="Unassembled WGS sequence"/>
</dbReference>
<sequence length="94" mass="11196">MKFWVLVTRKFYWGRAPRRRARVRVRRLTFPRLGAFSDSMEPVATGVGWMTTGERHERRPRTARLGPWSMFRLRAENLTQPASYHDSAPRRLHT</sequence>
<comment type="caution">
    <text evidence="1">The sequence shown here is derived from an EMBL/GenBank/DDBJ whole genome shotgun (WGS) entry which is preliminary data.</text>
</comment>
<organism evidence="1 2">
    <name type="scientific">Zafaria cholistanensis</name>
    <dbReference type="NCBI Taxonomy" id="1682741"/>
    <lineage>
        <taxon>Bacteria</taxon>
        <taxon>Bacillati</taxon>
        <taxon>Actinomycetota</taxon>
        <taxon>Actinomycetes</taxon>
        <taxon>Micrococcales</taxon>
        <taxon>Micrococcaceae</taxon>
        <taxon>Zafaria</taxon>
    </lineage>
</organism>
<name>A0A5A7NUU0_9MICC</name>
<accession>A0A5A7NUU0</accession>
<keyword evidence="2" id="KW-1185">Reference proteome</keyword>
<proteinExistence type="predicted"/>
<dbReference type="EMBL" id="BKDJ01000011">
    <property type="protein sequence ID" value="GER23678.1"/>
    <property type="molecule type" value="Genomic_DNA"/>
</dbReference>
<gene>
    <name evidence="1" type="ORF">NCCP1664_21730</name>
</gene>
<evidence type="ECO:0000313" key="2">
    <source>
        <dbReference type="Proteomes" id="UP000325307"/>
    </source>
</evidence>
<protein>
    <submittedName>
        <fullName evidence="1">Uncharacterized protein</fullName>
    </submittedName>
</protein>
<reference evidence="1 2" key="1">
    <citation type="submission" date="2019-09" db="EMBL/GenBank/DDBJ databases">
        <title>Arthrobacter zafarii sp. nov., a moderately thermotolerant and halotolerant actinobacterium isolated from Cholistan desert soil of Pakistan.</title>
        <authorList>
            <person name="Amin A."/>
            <person name="Ahmed I."/>
            <person name="Khalid N."/>
            <person name="Schumann P."/>
            <person name="Busse H.J."/>
            <person name="Khan I.U."/>
            <person name="Li S."/>
            <person name="Li W.J."/>
        </authorList>
    </citation>
    <scope>NUCLEOTIDE SEQUENCE [LARGE SCALE GENOMIC DNA]</scope>
    <source>
        <strain evidence="1 2">NCCP-1664</strain>
    </source>
</reference>
<dbReference type="AlphaFoldDB" id="A0A5A7NUU0"/>
<evidence type="ECO:0000313" key="1">
    <source>
        <dbReference type="EMBL" id="GER23678.1"/>
    </source>
</evidence>